<proteinExistence type="inferred from homology"/>
<accession>A0A7Z0EM62</accession>
<reference evidence="3 4" key="1">
    <citation type="submission" date="2020-07" db="EMBL/GenBank/DDBJ databases">
        <title>Sequencing the genomes of 1000 actinobacteria strains.</title>
        <authorList>
            <person name="Klenk H.-P."/>
        </authorList>
    </citation>
    <scope>NUCLEOTIDE SEQUENCE [LARGE SCALE GENOMIC DNA]</scope>
    <source>
        <strain evidence="3 4">DSM 44442</strain>
    </source>
</reference>
<dbReference type="EMBL" id="JACCFS010000001">
    <property type="protein sequence ID" value="NYJ34672.1"/>
    <property type="molecule type" value="Genomic_DNA"/>
</dbReference>
<comment type="similarity">
    <text evidence="1">Belongs to the CPA3 antiporters (TC 2.A.63) subunit G family.</text>
</comment>
<dbReference type="NCBIfam" id="TIGR01300">
    <property type="entry name" value="CPA3_mnhG_phaG"/>
    <property type="match status" value="1"/>
</dbReference>
<comment type="caution">
    <text evidence="3">The sequence shown here is derived from an EMBL/GenBank/DDBJ whole genome shotgun (WGS) entry which is preliminary data.</text>
</comment>
<protein>
    <submittedName>
        <fullName evidence="3">Multicomponent Na+:H+ antiporter subunit G</fullName>
    </submittedName>
</protein>
<evidence type="ECO:0000313" key="4">
    <source>
        <dbReference type="Proteomes" id="UP000572051"/>
    </source>
</evidence>
<dbReference type="InterPro" id="IPR005133">
    <property type="entry name" value="PhaG_MnhG_YufB"/>
</dbReference>
<name>A0A7Z0EM62_9ACTN</name>
<sequence length="138" mass="14832">MNTTLVAVLDWAAVLCLLAGALLSFVASVGLIRFPDLLSRMHTAAKPQVLGLLLVLVGIGLRLLPAETGIFTVGMLVVVGLFQVLTVPVAAHIAARVGYRTGRIDEDLLVADELFERLQHEERATGANRRSPHEELGD</sequence>
<dbReference type="Proteomes" id="UP000572051">
    <property type="component" value="Unassembled WGS sequence"/>
</dbReference>
<keyword evidence="2" id="KW-0472">Membrane</keyword>
<feature type="transmembrane region" description="Helical" evidence="2">
    <location>
        <begin position="70"/>
        <end position="94"/>
    </location>
</feature>
<evidence type="ECO:0000256" key="1">
    <source>
        <dbReference type="ARBA" id="ARBA00008404"/>
    </source>
</evidence>
<evidence type="ECO:0000256" key="2">
    <source>
        <dbReference type="SAM" id="Phobius"/>
    </source>
</evidence>
<evidence type="ECO:0000313" key="3">
    <source>
        <dbReference type="EMBL" id="NYJ34672.1"/>
    </source>
</evidence>
<feature type="transmembrane region" description="Helical" evidence="2">
    <location>
        <begin position="12"/>
        <end position="32"/>
    </location>
</feature>
<dbReference type="GO" id="GO:0015385">
    <property type="term" value="F:sodium:proton antiporter activity"/>
    <property type="evidence" value="ECO:0007669"/>
    <property type="project" value="TreeGrafter"/>
</dbReference>
<keyword evidence="2" id="KW-0812">Transmembrane</keyword>
<dbReference type="PANTHER" id="PTHR34703:SF1">
    <property type="entry name" value="ANTIPORTER SUBUNIT MNHG2-RELATED"/>
    <property type="match status" value="1"/>
</dbReference>
<keyword evidence="4" id="KW-1185">Reference proteome</keyword>
<dbReference type="RefSeq" id="WP_179823400.1">
    <property type="nucleotide sequence ID" value="NZ_JACCFS010000001.1"/>
</dbReference>
<dbReference type="Pfam" id="PF03334">
    <property type="entry name" value="PhaG_MnhG_YufB"/>
    <property type="match status" value="1"/>
</dbReference>
<gene>
    <name evidence="3" type="ORF">HNR10_002553</name>
</gene>
<dbReference type="AlphaFoldDB" id="A0A7Z0EM62"/>
<feature type="transmembrane region" description="Helical" evidence="2">
    <location>
        <begin position="44"/>
        <end position="64"/>
    </location>
</feature>
<organism evidence="3 4">
    <name type="scientific">Nocardiopsis aegyptia</name>
    <dbReference type="NCBI Taxonomy" id="220378"/>
    <lineage>
        <taxon>Bacteria</taxon>
        <taxon>Bacillati</taxon>
        <taxon>Actinomycetota</taxon>
        <taxon>Actinomycetes</taxon>
        <taxon>Streptosporangiales</taxon>
        <taxon>Nocardiopsidaceae</taxon>
        <taxon>Nocardiopsis</taxon>
    </lineage>
</organism>
<dbReference type="PANTHER" id="PTHR34703">
    <property type="entry name" value="ANTIPORTER SUBUNIT MNHG2-RELATED"/>
    <property type="match status" value="1"/>
</dbReference>
<keyword evidence="2" id="KW-1133">Transmembrane helix</keyword>
<dbReference type="NCBIfam" id="NF009314">
    <property type="entry name" value="PRK12674.1-2"/>
    <property type="match status" value="1"/>
</dbReference>